<keyword evidence="2" id="KW-0812">Transmembrane</keyword>
<keyword evidence="2" id="KW-0472">Membrane</keyword>
<dbReference type="AlphaFoldDB" id="A0A366F066"/>
<evidence type="ECO:0000256" key="1">
    <source>
        <dbReference type="SAM" id="Coils"/>
    </source>
</evidence>
<name>A0A366F066_9BACI</name>
<feature type="transmembrane region" description="Helical" evidence="2">
    <location>
        <begin position="6"/>
        <end position="26"/>
    </location>
</feature>
<dbReference type="PANTHER" id="PTHR40070">
    <property type="entry name" value="UPF0478 PROTEIN YTXG"/>
    <property type="match status" value="1"/>
</dbReference>
<dbReference type="InterPro" id="IPR009293">
    <property type="entry name" value="UPF0478"/>
</dbReference>
<proteinExistence type="predicted"/>
<feature type="coiled-coil region" evidence="1">
    <location>
        <begin position="33"/>
        <end position="60"/>
    </location>
</feature>
<accession>A0A366F066</accession>
<protein>
    <submittedName>
        <fullName evidence="3">Uncharacterized protein YoxC</fullName>
    </submittedName>
</protein>
<dbReference type="EMBL" id="QNRJ01000001">
    <property type="protein sequence ID" value="RBP08058.1"/>
    <property type="molecule type" value="Genomic_DNA"/>
</dbReference>
<keyword evidence="2" id="KW-1133">Transmembrane helix</keyword>
<evidence type="ECO:0000313" key="3">
    <source>
        <dbReference type="EMBL" id="RBP08058.1"/>
    </source>
</evidence>
<dbReference type="PANTHER" id="PTHR40070:SF1">
    <property type="entry name" value="UPF0478 PROTEIN YTXG"/>
    <property type="match status" value="1"/>
</dbReference>
<dbReference type="OrthoDB" id="2969233at2"/>
<sequence length="98" mass="10982">MWIVYASIALIVVAIVMLGVALMKTVKTTRPVINEMNQTVANIQTRMDKISSETNQLQETQGEIQGDIEYKKTTITNTVQEVKRTPEVLKGFLASLKK</sequence>
<evidence type="ECO:0000313" key="4">
    <source>
        <dbReference type="Proteomes" id="UP000252118"/>
    </source>
</evidence>
<dbReference type="Proteomes" id="UP000252118">
    <property type="component" value="Unassembled WGS sequence"/>
</dbReference>
<gene>
    <name evidence="3" type="ORF">DET59_101430</name>
</gene>
<reference evidence="3 4" key="1">
    <citation type="submission" date="2018-06" db="EMBL/GenBank/DDBJ databases">
        <title>Freshwater and sediment microbial communities from various areas in North America, analyzing microbe dynamics in response to fracking.</title>
        <authorList>
            <person name="Lamendella R."/>
        </authorList>
    </citation>
    <scope>NUCLEOTIDE SEQUENCE [LARGE SCALE GENOMIC DNA]</scope>
    <source>
        <strain evidence="3 4">97B</strain>
    </source>
</reference>
<keyword evidence="1" id="KW-0175">Coiled coil</keyword>
<dbReference type="RefSeq" id="WP_113967925.1">
    <property type="nucleotide sequence ID" value="NZ_QNRJ01000001.1"/>
</dbReference>
<comment type="caution">
    <text evidence="3">The sequence shown here is derived from an EMBL/GenBank/DDBJ whole genome shotgun (WGS) entry which is preliminary data.</text>
</comment>
<evidence type="ECO:0000256" key="2">
    <source>
        <dbReference type="SAM" id="Phobius"/>
    </source>
</evidence>
<dbReference type="Pfam" id="PF06103">
    <property type="entry name" value="DUF948"/>
    <property type="match status" value="1"/>
</dbReference>
<organism evidence="3 4">
    <name type="scientific">Rossellomorea aquimaris</name>
    <dbReference type="NCBI Taxonomy" id="189382"/>
    <lineage>
        <taxon>Bacteria</taxon>
        <taxon>Bacillati</taxon>
        <taxon>Bacillota</taxon>
        <taxon>Bacilli</taxon>
        <taxon>Bacillales</taxon>
        <taxon>Bacillaceae</taxon>
        <taxon>Rossellomorea</taxon>
    </lineage>
</organism>